<gene>
    <name evidence="1" type="ORF">SAMN02745131_00661</name>
</gene>
<dbReference type="STRING" id="1121884.SAMN02745131_00661"/>
<evidence type="ECO:0000313" key="1">
    <source>
        <dbReference type="EMBL" id="SHE56309.1"/>
    </source>
</evidence>
<name>A0A1M4UHY3_9BACT</name>
<dbReference type="EMBL" id="FQUU01000002">
    <property type="protein sequence ID" value="SHE56309.1"/>
    <property type="molecule type" value="Genomic_DNA"/>
</dbReference>
<protein>
    <submittedName>
        <fullName evidence="1">Uncharacterized protein</fullName>
    </submittedName>
</protein>
<dbReference type="AlphaFoldDB" id="A0A1M4UHY3"/>
<dbReference type="Proteomes" id="UP000184048">
    <property type="component" value="Unassembled WGS sequence"/>
</dbReference>
<sequence>MSEFNIPMIVDNIRYQFTFTRIHSPLAEKYFVTANNFLSEPFSFEMKKDEAANWKVILPAPEWAMEIEQKLAAAIQENLPVNSI</sequence>
<accession>A0A1M4UHY3</accession>
<reference evidence="1 2" key="1">
    <citation type="submission" date="2016-11" db="EMBL/GenBank/DDBJ databases">
        <authorList>
            <person name="Jaros S."/>
            <person name="Januszkiewicz K."/>
            <person name="Wedrychowicz H."/>
        </authorList>
    </citation>
    <scope>NUCLEOTIDE SEQUENCE [LARGE SCALE GENOMIC DNA]</scope>
    <source>
        <strain evidence="1 2">DSM 18119</strain>
    </source>
</reference>
<organism evidence="1 2">
    <name type="scientific">Flavisolibacter ginsengisoli DSM 18119</name>
    <dbReference type="NCBI Taxonomy" id="1121884"/>
    <lineage>
        <taxon>Bacteria</taxon>
        <taxon>Pseudomonadati</taxon>
        <taxon>Bacteroidota</taxon>
        <taxon>Chitinophagia</taxon>
        <taxon>Chitinophagales</taxon>
        <taxon>Chitinophagaceae</taxon>
        <taxon>Flavisolibacter</taxon>
    </lineage>
</organism>
<evidence type="ECO:0000313" key="2">
    <source>
        <dbReference type="Proteomes" id="UP000184048"/>
    </source>
</evidence>
<proteinExistence type="predicted"/>
<dbReference type="RefSeq" id="WP_072833808.1">
    <property type="nucleotide sequence ID" value="NZ_FQUU01000002.1"/>
</dbReference>
<keyword evidence="2" id="KW-1185">Reference proteome</keyword>